<evidence type="ECO:0000313" key="3">
    <source>
        <dbReference type="Proteomes" id="UP000054544"/>
    </source>
</evidence>
<dbReference type="AlphaFoldDB" id="A0A0D9NI26"/>
<dbReference type="InterPro" id="IPR036691">
    <property type="entry name" value="Endo/exonu/phosph_ase_sf"/>
</dbReference>
<dbReference type="SUPFAM" id="SSF56219">
    <property type="entry name" value="DNase I-like"/>
    <property type="match status" value="1"/>
</dbReference>
<dbReference type="PANTHER" id="PTHR33481:SF1">
    <property type="entry name" value="ENDONUCLEASE_EXONUCLEASE_PHOSPHATASE DOMAIN-CONTAINING PROTEIN-RELATED"/>
    <property type="match status" value="1"/>
</dbReference>
<dbReference type="Proteomes" id="UP000054544">
    <property type="component" value="Unassembled WGS sequence"/>
</dbReference>
<protein>
    <recommendedName>
        <fullName evidence="1">Endonuclease/exonuclease/phosphatase domain-containing protein</fullName>
    </recommendedName>
</protein>
<sequence>MSKALKQAIRAILEDHTDRCPAPRKRYASGSPTAGVNGITIVNVYRRPSYDAALDILLRWSPPEICLVAGDFNAKHYSWQTGRLAGRGDVIAAWAAESGLVLLNTADVPTNPHGNTIDLAVPRRTKDLPYGLQRGGASSKKSVPECGPSDQTSVLAQLDRQLLGQCSGVQSSSLAQVTQPPPLQIDGVVYETQMDKANALRRSTLERRTAADDIDDPWIPVCPPRQIPFAAGITLAEAEDATTKTGNTSPGADNITIKTLRTVWGIIGEHVRRLYEGCLVVGHHPQAFCEAEVVMITKAGKGDLIHYEVLHPQQAGALPKRWAVDLVAALVHDIEEAFAHKQVVTLVTADIQGAFDSALYNRLLYTEPIYRLGKPEGRFGYADDTAILCIGESLQETARKATECLEGLVAWGAANGITFDPDKTEVKHFSLKSHRNTPAVRHGGTEKYPGKAMHGWASG</sequence>
<reference evidence="3" key="1">
    <citation type="journal article" date="2014" name="BMC Genomics">
        <title>The genome sequence of the biocontrol fungus Metarhizium anisopliae and comparative genomics of Metarhizium species.</title>
        <authorList>
            <person name="Pattemore J.A."/>
            <person name="Hane J.K."/>
            <person name="Williams A.H."/>
            <person name="Wilson B.A."/>
            <person name="Stodart B.J."/>
            <person name="Ash G.J."/>
        </authorList>
    </citation>
    <scope>NUCLEOTIDE SEQUENCE [LARGE SCALE GENOMIC DNA]</scope>
    <source>
        <strain evidence="3">BRIP 53293</strain>
    </source>
</reference>
<keyword evidence="3" id="KW-1185">Reference proteome</keyword>
<gene>
    <name evidence="2" type="ORF">H634G_11123</name>
</gene>
<evidence type="ECO:0000259" key="1">
    <source>
        <dbReference type="Pfam" id="PF14529"/>
    </source>
</evidence>
<evidence type="ECO:0000313" key="2">
    <source>
        <dbReference type="EMBL" id="KJK73614.1"/>
    </source>
</evidence>
<dbReference type="EMBL" id="KE384793">
    <property type="protein sequence ID" value="KJK73614.1"/>
    <property type="molecule type" value="Genomic_DNA"/>
</dbReference>
<feature type="domain" description="Endonuclease/exonuclease/phosphatase" evidence="1">
    <location>
        <begin position="39"/>
        <end position="120"/>
    </location>
</feature>
<dbReference type="Pfam" id="PF14529">
    <property type="entry name" value="Exo_endo_phos_2"/>
    <property type="match status" value="1"/>
</dbReference>
<organism evidence="2 3">
    <name type="scientific">Metarhizium anisopliae BRIP 53293</name>
    <dbReference type="NCBI Taxonomy" id="1291518"/>
    <lineage>
        <taxon>Eukaryota</taxon>
        <taxon>Fungi</taxon>
        <taxon>Dikarya</taxon>
        <taxon>Ascomycota</taxon>
        <taxon>Pezizomycotina</taxon>
        <taxon>Sordariomycetes</taxon>
        <taxon>Hypocreomycetidae</taxon>
        <taxon>Hypocreales</taxon>
        <taxon>Clavicipitaceae</taxon>
        <taxon>Metarhizium</taxon>
    </lineage>
</organism>
<name>A0A0D9NI26_METAN</name>
<proteinExistence type="predicted"/>
<dbReference type="Gene3D" id="3.60.10.10">
    <property type="entry name" value="Endonuclease/exonuclease/phosphatase"/>
    <property type="match status" value="1"/>
</dbReference>
<dbReference type="InterPro" id="IPR005135">
    <property type="entry name" value="Endo/exonuclease/phosphatase"/>
</dbReference>
<dbReference type="STRING" id="1291518.A0A0D9NI26"/>
<accession>A0A0D9NI26</accession>
<dbReference type="GO" id="GO:0003824">
    <property type="term" value="F:catalytic activity"/>
    <property type="evidence" value="ECO:0007669"/>
    <property type="project" value="InterPro"/>
</dbReference>
<dbReference type="PANTHER" id="PTHR33481">
    <property type="entry name" value="REVERSE TRANSCRIPTASE"/>
    <property type="match status" value="1"/>
</dbReference>